<organism evidence="8 9">
    <name type="scientific">Pediococcus argentinicus</name>
    <dbReference type="NCBI Taxonomy" id="480391"/>
    <lineage>
        <taxon>Bacteria</taxon>
        <taxon>Bacillati</taxon>
        <taxon>Bacillota</taxon>
        <taxon>Bacilli</taxon>
        <taxon>Lactobacillales</taxon>
        <taxon>Lactobacillaceae</taxon>
        <taxon>Pediococcus</taxon>
    </lineage>
</organism>
<dbReference type="PIRSF" id="PIRSF006060">
    <property type="entry name" value="AA_transporter"/>
    <property type="match status" value="1"/>
</dbReference>
<feature type="transmembrane region" description="Helical" evidence="7">
    <location>
        <begin position="406"/>
        <end position="426"/>
    </location>
</feature>
<feature type="transmembrane region" description="Helical" evidence="7">
    <location>
        <begin position="201"/>
        <end position="219"/>
    </location>
</feature>
<evidence type="ECO:0000256" key="5">
    <source>
        <dbReference type="ARBA" id="ARBA00022989"/>
    </source>
</evidence>
<feature type="transmembrane region" description="Helical" evidence="7">
    <location>
        <begin position="81"/>
        <end position="110"/>
    </location>
</feature>
<dbReference type="PANTHER" id="PTHR42770:SF15">
    <property type="entry name" value="GLUTAMATE_GAMMA-AMINOBUTYRATE ANTIPORTER-RELATED"/>
    <property type="match status" value="1"/>
</dbReference>
<dbReference type="PANTHER" id="PTHR42770">
    <property type="entry name" value="AMINO ACID TRANSPORTER-RELATED"/>
    <property type="match status" value="1"/>
</dbReference>
<evidence type="ECO:0000313" key="9">
    <source>
        <dbReference type="Proteomes" id="UP000051249"/>
    </source>
</evidence>
<dbReference type="InterPro" id="IPR002293">
    <property type="entry name" value="AA/rel_permease1"/>
</dbReference>
<evidence type="ECO:0000313" key="8">
    <source>
        <dbReference type="EMBL" id="KRO25647.1"/>
    </source>
</evidence>
<feature type="transmembrane region" description="Helical" evidence="7">
    <location>
        <begin position="231"/>
        <end position="254"/>
    </location>
</feature>
<accession>A0A0R2NIM3</accession>
<feature type="transmembrane region" description="Helical" evidence="7">
    <location>
        <begin position="152"/>
        <end position="174"/>
    </location>
</feature>
<dbReference type="AlphaFoldDB" id="A0A0R2NIM3"/>
<feature type="transmembrane region" description="Helical" evidence="7">
    <location>
        <begin position="40"/>
        <end position="60"/>
    </location>
</feature>
<dbReference type="GO" id="GO:0022857">
    <property type="term" value="F:transmembrane transporter activity"/>
    <property type="evidence" value="ECO:0007669"/>
    <property type="project" value="InterPro"/>
</dbReference>
<dbReference type="RefSeq" id="WP_057798494.1">
    <property type="nucleotide sequence ID" value="NZ_BJZZ01000007.1"/>
</dbReference>
<keyword evidence="9" id="KW-1185">Reference proteome</keyword>
<feature type="transmembrane region" description="Helical" evidence="7">
    <location>
        <begin position="122"/>
        <end position="140"/>
    </location>
</feature>
<evidence type="ECO:0000256" key="4">
    <source>
        <dbReference type="ARBA" id="ARBA00022692"/>
    </source>
</evidence>
<dbReference type="GO" id="GO:0005886">
    <property type="term" value="C:plasma membrane"/>
    <property type="evidence" value="ECO:0007669"/>
    <property type="project" value="UniProtKB-SubCell"/>
</dbReference>
<dbReference type="Proteomes" id="UP000051249">
    <property type="component" value="Unassembled WGS sequence"/>
</dbReference>
<feature type="transmembrane region" description="Helical" evidence="7">
    <location>
        <begin position="438"/>
        <end position="458"/>
    </location>
</feature>
<feature type="transmembrane region" description="Helical" evidence="7">
    <location>
        <begin position="360"/>
        <end position="385"/>
    </location>
</feature>
<protein>
    <submittedName>
        <fullName evidence="8">GadC protein</fullName>
    </submittedName>
</protein>
<evidence type="ECO:0000256" key="3">
    <source>
        <dbReference type="ARBA" id="ARBA00022475"/>
    </source>
</evidence>
<dbReference type="OrthoDB" id="9791588at2"/>
<name>A0A0R2NIM3_9LACO</name>
<gene>
    <name evidence="8" type="ORF">IV88_GL001605</name>
</gene>
<dbReference type="EMBL" id="JQCQ01000007">
    <property type="protein sequence ID" value="KRO25647.1"/>
    <property type="molecule type" value="Genomic_DNA"/>
</dbReference>
<comment type="subcellular location">
    <subcellularLocation>
        <location evidence="1">Cell membrane</location>
        <topology evidence="1">Multi-pass membrane protein</topology>
    </subcellularLocation>
</comment>
<evidence type="ECO:0000256" key="7">
    <source>
        <dbReference type="SAM" id="Phobius"/>
    </source>
</evidence>
<reference evidence="8 9" key="1">
    <citation type="journal article" date="2015" name="Genome Announc.">
        <title>Expanding the biotechnology potential of lactobacilli through comparative genomics of 213 strains and associated genera.</title>
        <authorList>
            <person name="Sun Z."/>
            <person name="Harris H.M."/>
            <person name="McCann A."/>
            <person name="Guo C."/>
            <person name="Argimon S."/>
            <person name="Zhang W."/>
            <person name="Yang X."/>
            <person name="Jeffery I.B."/>
            <person name="Cooney J.C."/>
            <person name="Kagawa T.F."/>
            <person name="Liu W."/>
            <person name="Song Y."/>
            <person name="Salvetti E."/>
            <person name="Wrobel A."/>
            <person name="Rasinkangas P."/>
            <person name="Parkhill J."/>
            <person name="Rea M.C."/>
            <person name="O'Sullivan O."/>
            <person name="Ritari J."/>
            <person name="Douillard F.P."/>
            <person name="Paul Ross R."/>
            <person name="Yang R."/>
            <person name="Briner A.E."/>
            <person name="Felis G.E."/>
            <person name="de Vos W.M."/>
            <person name="Barrangou R."/>
            <person name="Klaenhammer T.R."/>
            <person name="Caufield P.W."/>
            <person name="Cui Y."/>
            <person name="Zhang H."/>
            <person name="O'Toole P.W."/>
        </authorList>
    </citation>
    <scope>NUCLEOTIDE SEQUENCE [LARGE SCALE GENOMIC DNA]</scope>
    <source>
        <strain evidence="8 9">DSM 23026</strain>
    </source>
</reference>
<keyword evidence="3" id="KW-1003">Cell membrane</keyword>
<evidence type="ECO:0000256" key="1">
    <source>
        <dbReference type="ARBA" id="ARBA00004651"/>
    </source>
</evidence>
<dbReference type="Pfam" id="PF13520">
    <property type="entry name" value="AA_permease_2"/>
    <property type="match status" value="1"/>
</dbReference>
<proteinExistence type="predicted"/>
<sequence length="525" mass="58150">MANIKKMNFFGFFTLTAAMLMSADEYPAFAQSGLLSVLYLVLAGVIWFLPVALCSAELATIDGNDEGGVFSWVKNILGSRWGFVAVFFQWLQITVNFITMIYFIIGALSYILHWDALNTNPILKWGAFLIIYWGMTLWQLGGVNKTEKLVDVSFSLGIVFPSVVLLVLGVLYFFGSGKVAFDVNLHDNVRALSSNFSLDTIVPYILAFTGIEASASYIADLDKPKRNYPLAMITLVVFAIVLDSLGGLSVAAVVPVNGLTLNQGVIQAVGIMFDKTLPVLHAGVYVIGILMAFGMIGEISSWIIGPVKSLFVTAEDGILPRYCLQVNKDKVPVRMIMIQGIVVTIISGLLTVVFKGSNDAYQMAMSLTVMLYLVTYLLIFISYLVQVNVRDKKDRAFRVPGGRIGQYLISGIGLITSMAVFYSTFIPNKHIKGISTGTYTVIMVIFFVVIFGATFLIYEFGHRSPSVGGYNWRIKHRKSNHVQKSIFPQGRYEHEIELIEEALNKDKQEVKSVLSANKKNTDINR</sequence>
<keyword evidence="6 7" id="KW-0472">Membrane</keyword>
<comment type="caution">
    <text evidence="8">The sequence shown here is derived from an EMBL/GenBank/DDBJ whole genome shotgun (WGS) entry which is preliminary data.</text>
</comment>
<dbReference type="PATRIC" id="fig|480391.4.peg.1634"/>
<dbReference type="InterPro" id="IPR050367">
    <property type="entry name" value="APC_superfamily"/>
</dbReference>
<evidence type="ECO:0000256" key="6">
    <source>
        <dbReference type="ARBA" id="ARBA00023136"/>
    </source>
</evidence>
<dbReference type="Gene3D" id="1.20.1740.10">
    <property type="entry name" value="Amino acid/polyamine transporter I"/>
    <property type="match status" value="1"/>
</dbReference>
<evidence type="ECO:0000256" key="2">
    <source>
        <dbReference type="ARBA" id="ARBA00022448"/>
    </source>
</evidence>
<feature type="transmembrane region" description="Helical" evidence="7">
    <location>
        <begin position="335"/>
        <end position="354"/>
    </location>
</feature>
<keyword evidence="5 7" id="KW-1133">Transmembrane helix</keyword>
<feature type="transmembrane region" description="Helical" evidence="7">
    <location>
        <begin position="282"/>
        <end position="304"/>
    </location>
</feature>
<keyword evidence="2" id="KW-0813">Transport</keyword>
<keyword evidence="4 7" id="KW-0812">Transmembrane</keyword>